<dbReference type="Proteomes" id="UP001158048">
    <property type="component" value="Unassembled WGS sequence"/>
</dbReference>
<protein>
    <submittedName>
        <fullName evidence="1">Uncharacterized protein</fullName>
    </submittedName>
</protein>
<evidence type="ECO:0000313" key="1">
    <source>
        <dbReference type="EMBL" id="SMQ27568.1"/>
    </source>
</evidence>
<evidence type="ECO:0000313" key="2">
    <source>
        <dbReference type="Proteomes" id="UP001158048"/>
    </source>
</evidence>
<keyword evidence="2" id="KW-1185">Reference proteome</keyword>
<reference evidence="1" key="1">
    <citation type="submission" date="2017-05" db="EMBL/GenBank/DDBJ databases">
        <authorList>
            <person name="Varghese N."/>
            <person name="Submissions S."/>
        </authorList>
    </citation>
    <scope>NUCLEOTIDE SEQUENCE</scope>
    <source>
        <strain evidence="1">LMG 28168</strain>
    </source>
</reference>
<comment type="caution">
    <text evidence="1">The sequence shown here is derived from an EMBL/GenBank/DDBJ whole genome shotgun (WGS) entry which is preliminary data.</text>
</comment>
<gene>
    <name evidence="1" type="ORF">SAMN04488483_3742</name>
</gene>
<name>A0ACD2U8U3_9PSED</name>
<organism evidence="1 2">
    <name type="scientific">Pseudomonas helmanticensis</name>
    <dbReference type="NCBI Taxonomy" id="1471381"/>
    <lineage>
        <taxon>Bacteria</taxon>
        <taxon>Pseudomonadati</taxon>
        <taxon>Pseudomonadota</taxon>
        <taxon>Gammaproteobacteria</taxon>
        <taxon>Pseudomonadales</taxon>
        <taxon>Pseudomonadaceae</taxon>
        <taxon>Pseudomonas</taxon>
    </lineage>
</organism>
<proteinExistence type="predicted"/>
<dbReference type="EMBL" id="FXUY01000001">
    <property type="protein sequence ID" value="SMQ27568.1"/>
    <property type="molecule type" value="Genomic_DNA"/>
</dbReference>
<sequence>MENPSKARKKIPKQLESLLLYNAAKTCCVCRVPRAPVEIHHIDENPANNIEDNLVVICKNCHEEAHTKRPLSKSLTAGRLIDFKIRWQDEVKNRSANAMLPSSNLDQAMWTYINHQRLPVLMKAFDVKFDAGLLYFLAKRKVVDRNGIPIFQLECKDRDNSLTTIYERFEWDDSQRLHDLYMDAVDKLIQKTHPIELGAIWTKTEIKTILKPGSICFCMRGFHFRGGERKNGEEDRFVYARAKNIEVQLLANTRHMYGNSALYTNFAGSRFAAILMIIKEVVNEEGVLVVRATPLAMGAGFIPSEYETPHKLRYGWAV</sequence>
<accession>A0ACD2U8U3</accession>